<evidence type="ECO:0000313" key="2">
    <source>
        <dbReference type="EMBL" id="KLT42940.1"/>
    </source>
</evidence>
<evidence type="ECO:0000256" key="1">
    <source>
        <dbReference type="SAM" id="MobiDB-lite"/>
    </source>
</evidence>
<organism evidence="2 3">
    <name type="scientific">Cutaneotrichosporon oleaginosum</name>
    <dbReference type="NCBI Taxonomy" id="879819"/>
    <lineage>
        <taxon>Eukaryota</taxon>
        <taxon>Fungi</taxon>
        <taxon>Dikarya</taxon>
        <taxon>Basidiomycota</taxon>
        <taxon>Agaricomycotina</taxon>
        <taxon>Tremellomycetes</taxon>
        <taxon>Trichosporonales</taxon>
        <taxon>Trichosporonaceae</taxon>
        <taxon>Cutaneotrichosporon</taxon>
    </lineage>
</organism>
<gene>
    <name evidence="2" type="ORF">CC85DRAFT_285098</name>
</gene>
<feature type="compositionally biased region" description="Basic residues" evidence="1">
    <location>
        <begin position="343"/>
        <end position="365"/>
    </location>
</feature>
<dbReference type="EMBL" id="KQ087200">
    <property type="protein sequence ID" value="KLT42940.1"/>
    <property type="molecule type" value="Genomic_DNA"/>
</dbReference>
<dbReference type="GeneID" id="28983573"/>
<feature type="region of interest" description="Disordered" evidence="1">
    <location>
        <begin position="307"/>
        <end position="365"/>
    </location>
</feature>
<protein>
    <submittedName>
        <fullName evidence="2">Uncharacterized protein</fullName>
    </submittedName>
</protein>
<dbReference type="OrthoDB" id="4630416at2759"/>
<name>A0A0J0XPB3_9TREE</name>
<evidence type="ECO:0000313" key="3">
    <source>
        <dbReference type="Proteomes" id="UP000053611"/>
    </source>
</evidence>
<sequence>MSSSTTVLKDGCVTRDGFKSAHGRFTTLKTERVDGSRLRELFLPTLTPEANKLLYENSYFVQAQLQHYGVTYAPSEFKGRGTNVLKKALQAGKCDEVPAHIVKLQAEMHTEWLATCSPEDLARQPTWAMERYFTDLDGKPDRERTTYVVGFPLPGNSAYRVSQLCDAASAVSGLYQAKAQGELTRTVYLGWDKDEVQQAADGHAAGEKAKQQAAAIAREKRIAEQAAHAAKASGPPTLVGQYVLDCPQITERWNTRGELTMSINATKSRGLYQADFDFGVMKGIMMLSAEEDKLAWLLDEPFHSDSDGGGRSALFHEDGEDESDQPDADHGDDQNRTSAAAGTKRKAKGGRGSKTKVAKRGKTTKVKKTDQTKYYLVMRSEDTGTGQVYPEPTKGWMSFPANHATFTAVVDIPCLGHGFKITARKVGTVPNKPTCRWEDFCRAVYEARSRSRWR</sequence>
<reference evidence="2 3" key="1">
    <citation type="submission" date="2015-03" db="EMBL/GenBank/DDBJ databases">
        <title>Genomics and transcriptomics of the oil-accumulating basidiomycete yeast T. oleaginosus allow insights into substrate utilization and the diverse evolutionary trajectories of mating systems in fungi.</title>
        <authorList>
            <consortium name="DOE Joint Genome Institute"/>
            <person name="Kourist R."/>
            <person name="Kracht O."/>
            <person name="Bracharz F."/>
            <person name="Lipzen A."/>
            <person name="Nolan M."/>
            <person name="Ohm R."/>
            <person name="Grigoriev I."/>
            <person name="Sun S."/>
            <person name="Heitman J."/>
            <person name="Bruck T."/>
            <person name="Nowrousian M."/>
        </authorList>
    </citation>
    <scope>NUCLEOTIDE SEQUENCE [LARGE SCALE GENOMIC DNA]</scope>
    <source>
        <strain evidence="2 3">IBC0246</strain>
    </source>
</reference>
<dbReference type="Proteomes" id="UP000053611">
    <property type="component" value="Unassembled WGS sequence"/>
</dbReference>
<proteinExistence type="predicted"/>
<keyword evidence="3" id="KW-1185">Reference proteome</keyword>
<dbReference type="AlphaFoldDB" id="A0A0J0XPB3"/>
<accession>A0A0J0XPB3</accession>
<dbReference type="RefSeq" id="XP_018279431.1">
    <property type="nucleotide sequence ID" value="XM_018422970.1"/>
</dbReference>